<proteinExistence type="predicted"/>
<sequence>MVFSLAVLVTLIPVAWPVLISGGLAAFTFLIFRRIDVVVVKAGVQVSYGFGGRPVQRFRMERIEGARAERMTRWQTQGLGYKGSLRFFRVARAVIRSGDGLHLDLAGGRRFWVSVDGPDGAVEALGHLGVPRA</sequence>
<reference evidence="2" key="1">
    <citation type="submission" date="2018-05" db="EMBL/GenBank/DDBJ databases">
        <authorList>
            <person name="Lanie J.A."/>
            <person name="Ng W.-L."/>
            <person name="Kazmierczak K.M."/>
            <person name="Andrzejewski T.M."/>
            <person name="Davidsen T.M."/>
            <person name="Wayne K.J."/>
            <person name="Tettelin H."/>
            <person name="Glass J.I."/>
            <person name="Rusch D."/>
            <person name="Podicherti R."/>
            <person name="Tsui H.-C.T."/>
            <person name="Winkler M.E."/>
        </authorList>
    </citation>
    <scope>NUCLEOTIDE SEQUENCE</scope>
</reference>
<keyword evidence="1" id="KW-0472">Membrane</keyword>
<evidence type="ECO:0000256" key="1">
    <source>
        <dbReference type="SAM" id="Phobius"/>
    </source>
</evidence>
<gene>
    <name evidence="2" type="ORF">METZ01_LOCUS69227</name>
</gene>
<name>A0A381TQN2_9ZZZZ</name>
<feature type="transmembrane region" description="Helical" evidence="1">
    <location>
        <begin position="6"/>
        <end position="32"/>
    </location>
</feature>
<organism evidence="2">
    <name type="scientific">marine metagenome</name>
    <dbReference type="NCBI Taxonomy" id="408172"/>
    <lineage>
        <taxon>unclassified sequences</taxon>
        <taxon>metagenomes</taxon>
        <taxon>ecological metagenomes</taxon>
    </lineage>
</organism>
<protein>
    <recommendedName>
        <fullName evidence="3">Bacterial Pleckstrin homology domain-containing protein</fullName>
    </recommendedName>
</protein>
<dbReference type="AlphaFoldDB" id="A0A381TQN2"/>
<accession>A0A381TQN2</accession>
<keyword evidence="1" id="KW-0812">Transmembrane</keyword>
<dbReference type="EMBL" id="UINC01004720">
    <property type="protein sequence ID" value="SVA16373.1"/>
    <property type="molecule type" value="Genomic_DNA"/>
</dbReference>
<keyword evidence="1" id="KW-1133">Transmembrane helix</keyword>
<evidence type="ECO:0000313" key="2">
    <source>
        <dbReference type="EMBL" id="SVA16373.1"/>
    </source>
</evidence>
<evidence type="ECO:0008006" key="3">
    <source>
        <dbReference type="Google" id="ProtNLM"/>
    </source>
</evidence>